<name>A0A1X0D6K6_9MYCO</name>
<evidence type="ECO:0000313" key="2">
    <source>
        <dbReference type="Proteomes" id="UP000192801"/>
    </source>
</evidence>
<dbReference type="AlphaFoldDB" id="A0A1X0D6K6"/>
<comment type="caution">
    <text evidence="1">The sequence shown here is derived from an EMBL/GenBank/DDBJ whole genome shotgun (WGS) entry which is preliminary data.</text>
</comment>
<evidence type="ECO:0000313" key="1">
    <source>
        <dbReference type="EMBL" id="ORA68013.1"/>
    </source>
</evidence>
<keyword evidence="2" id="KW-1185">Reference proteome</keyword>
<dbReference type="InterPro" id="IPR013120">
    <property type="entry name" value="FAR_NAD-bd"/>
</dbReference>
<dbReference type="Gene3D" id="3.40.50.720">
    <property type="entry name" value="NAD(P)-binding Rossmann-like Domain"/>
    <property type="match status" value="1"/>
</dbReference>
<accession>A0A1X0D6K6</accession>
<protein>
    <submittedName>
        <fullName evidence="1">Uncharacterized protein</fullName>
    </submittedName>
</protein>
<organism evidence="1 2">
    <name type="scientific">Mycolicibacterium insubricum</name>
    <dbReference type="NCBI Taxonomy" id="444597"/>
    <lineage>
        <taxon>Bacteria</taxon>
        <taxon>Bacillati</taxon>
        <taxon>Actinomycetota</taxon>
        <taxon>Actinomycetes</taxon>
        <taxon>Mycobacteriales</taxon>
        <taxon>Mycobacteriaceae</taxon>
        <taxon>Mycolicibacterium</taxon>
    </lineage>
</organism>
<sequence>MLLRRAHERYCLPVVVFRCGMIVADTRYRGQVNLPDRFTRLIMTLAATGIAPGSFYPLDDTAGRHRAHYDGLPVNFIAEAIAALTQPVEPGFRTYRISNPYDDGVGLDEYVDWLNDAGYPIRRIDDYEQW</sequence>
<dbReference type="EMBL" id="MVHS01000039">
    <property type="protein sequence ID" value="ORA68013.1"/>
    <property type="molecule type" value="Genomic_DNA"/>
</dbReference>
<reference evidence="1 2" key="1">
    <citation type="submission" date="2016-12" db="EMBL/GenBank/DDBJ databases">
        <title>The new phylogeny of genus Mycobacterium.</title>
        <authorList>
            <person name="Tortoli E."/>
            <person name="Trovato A."/>
            <person name="Cirillo D.M."/>
        </authorList>
    </citation>
    <scope>NUCLEOTIDE SEQUENCE [LARGE SCALE GENOMIC DNA]</scope>
    <source>
        <strain evidence="1 2">DSM 45130</strain>
    </source>
</reference>
<dbReference type="STRING" id="444597.BST26_14980"/>
<dbReference type="Pfam" id="PF07993">
    <property type="entry name" value="NAD_binding_4"/>
    <property type="match status" value="1"/>
</dbReference>
<dbReference type="Proteomes" id="UP000192801">
    <property type="component" value="Unassembled WGS sequence"/>
</dbReference>
<gene>
    <name evidence="1" type="ORF">BST26_14980</name>
</gene>
<proteinExistence type="predicted"/>